<accession>A0AA88A1W8</accession>
<name>A0AA88A1W8_FICCA</name>
<gene>
    <name evidence="1" type="ORF">TIFTF001_013953</name>
</gene>
<organism evidence="1 2">
    <name type="scientific">Ficus carica</name>
    <name type="common">Common fig</name>
    <dbReference type="NCBI Taxonomy" id="3494"/>
    <lineage>
        <taxon>Eukaryota</taxon>
        <taxon>Viridiplantae</taxon>
        <taxon>Streptophyta</taxon>
        <taxon>Embryophyta</taxon>
        <taxon>Tracheophyta</taxon>
        <taxon>Spermatophyta</taxon>
        <taxon>Magnoliopsida</taxon>
        <taxon>eudicotyledons</taxon>
        <taxon>Gunneridae</taxon>
        <taxon>Pentapetalae</taxon>
        <taxon>rosids</taxon>
        <taxon>fabids</taxon>
        <taxon>Rosales</taxon>
        <taxon>Moraceae</taxon>
        <taxon>Ficeae</taxon>
        <taxon>Ficus</taxon>
    </lineage>
</organism>
<reference evidence="1" key="1">
    <citation type="submission" date="2023-07" db="EMBL/GenBank/DDBJ databases">
        <title>draft genome sequence of fig (Ficus carica).</title>
        <authorList>
            <person name="Takahashi T."/>
            <person name="Nishimura K."/>
        </authorList>
    </citation>
    <scope>NUCLEOTIDE SEQUENCE</scope>
</reference>
<proteinExistence type="predicted"/>
<keyword evidence="2" id="KW-1185">Reference proteome</keyword>
<dbReference type="Proteomes" id="UP001187192">
    <property type="component" value="Unassembled WGS sequence"/>
</dbReference>
<evidence type="ECO:0000313" key="2">
    <source>
        <dbReference type="Proteomes" id="UP001187192"/>
    </source>
</evidence>
<dbReference type="AlphaFoldDB" id="A0AA88A1W8"/>
<sequence>MVVTTAGWGTLWHQDCSVDFQPGECVHEQDIGRIPIVDQDTSDNVNGYIDFSDQCIVVQVEKLVGFIVSEGNWDAILAGDFRDVFSHVNVFPACYMLNITGVASPSTCRITCSCSPKNGMDNVLGLPGIGSVTRPWGSVWSDLAGFIGRTCRVLVLIPMGTVCPDRCLYEGVIGAILDLHDDLVKVVEKASDNCLNESIVPGISLRYHCRAVELLLEVVQLILIVRLDLWWSANRGISASTAVDPSSSQVVKHRGHAPRDVHYVILVLVLVISFLGSQGCGDRFLKVCSGS</sequence>
<evidence type="ECO:0000313" key="1">
    <source>
        <dbReference type="EMBL" id="GMN44762.1"/>
    </source>
</evidence>
<comment type="caution">
    <text evidence="1">The sequence shown here is derived from an EMBL/GenBank/DDBJ whole genome shotgun (WGS) entry which is preliminary data.</text>
</comment>
<dbReference type="EMBL" id="BTGU01000019">
    <property type="protein sequence ID" value="GMN44762.1"/>
    <property type="molecule type" value="Genomic_DNA"/>
</dbReference>
<protein>
    <submittedName>
        <fullName evidence="1">Uncharacterized protein</fullName>
    </submittedName>
</protein>